<dbReference type="Gene3D" id="3.30.565.60">
    <property type="match status" value="1"/>
</dbReference>
<keyword evidence="3" id="KW-0547">Nucleotide-binding</keyword>
<protein>
    <submittedName>
        <fullName evidence="3">ATP-dependent DNA helicase RecG</fullName>
    </submittedName>
</protein>
<dbReference type="GO" id="GO:0004386">
    <property type="term" value="F:helicase activity"/>
    <property type="evidence" value="ECO:0007669"/>
    <property type="project" value="UniProtKB-KW"/>
</dbReference>
<feature type="domain" description="Schlafen AlbA-2" evidence="1">
    <location>
        <begin position="14"/>
        <end position="126"/>
    </location>
</feature>
<proteinExistence type="predicted"/>
<dbReference type="Gene3D" id="3.30.950.30">
    <property type="entry name" value="Schlafen, AAA domain"/>
    <property type="match status" value="1"/>
</dbReference>
<dbReference type="EMBL" id="QROP01000014">
    <property type="protein sequence ID" value="RHL38732.1"/>
    <property type="molecule type" value="Genomic_DNA"/>
</dbReference>
<dbReference type="Pfam" id="PF04326">
    <property type="entry name" value="SLFN_AlbA_2"/>
    <property type="match status" value="1"/>
</dbReference>
<dbReference type="PANTHER" id="PTHR30595:SF6">
    <property type="entry name" value="SCHLAFEN ALBA-2 DOMAIN-CONTAINING PROTEIN"/>
    <property type="match status" value="1"/>
</dbReference>
<dbReference type="AlphaFoldDB" id="A0AA92VBP6"/>
<dbReference type="InterPro" id="IPR038461">
    <property type="entry name" value="Schlafen_AlbA_2_dom_sf"/>
</dbReference>
<dbReference type="Pfam" id="PF21247">
    <property type="entry name" value="Fic-like_C"/>
    <property type="match status" value="1"/>
</dbReference>
<dbReference type="Proteomes" id="UP000283672">
    <property type="component" value="Unassembled WGS sequence"/>
</dbReference>
<comment type="caution">
    <text evidence="3">The sequence shown here is derived from an EMBL/GenBank/DDBJ whole genome shotgun (WGS) entry which is preliminary data.</text>
</comment>
<name>A0AA92VBP6_9BACT</name>
<organism evidence="3 4">
    <name type="scientific">Segatella copri</name>
    <dbReference type="NCBI Taxonomy" id="165179"/>
    <lineage>
        <taxon>Bacteria</taxon>
        <taxon>Pseudomonadati</taxon>
        <taxon>Bacteroidota</taxon>
        <taxon>Bacteroidia</taxon>
        <taxon>Bacteroidales</taxon>
        <taxon>Prevotellaceae</taxon>
        <taxon>Segatella</taxon>
    </lineage>
</organism>
<dbReference type="PANTHER" id="PTHR30595">
    <property type="entry name" value="GLPR-RELATED TRANSCRIPTIONAL REPRESSOR"/>
    <property type="match status" value="1"/>
</dbReference>
<evidence type="ECO:0000313" key="3">
    <source>
        <dbReference type="EMBL" id="RHL38732.1"/>
    </source>
</evidence>
<dbReference type="Pfam" id="PF13749">
    <property type="entry name" value="HATPase_c_4"/>
    <property type="match status" value="1"/>
</dbReference>
<dbReference type="InterPro" id="IPR038475">
    <property type="entry name" value="RecG_C_sf"/>
</dbReference>
<reference evidence="3 4" key="1">
    <citation type="submission" date="2018-08" db="EMBL/GenBank/DDBJ databases">
        <title>A genome reference for cultivated species of the human gut microbiota.</title>
        <authorList>
            <person name="Zou Y."/>
            <person name="Xue W."/>
            <person name="Luo G."/>
        </authorList>
    </citation>
    <scope>NUCLEOTIDE SEQUENCE [LARGE SCALE GENOMIC DNA]</scope>
    <source>
        <strain evidence="3 4">AF38-11</strain>
    </source>
</reference>
<evidence type="ECO:0000313" key="4">
    <source>
        <dbReference type="Proteomes" id="UP000283672"/>
    </source>
</evidence>
<accession>A0AA92VBP6</accession>
<dbReference type="InterPro" id="IPR049514">
    <property type="entry name" value="Fic-like_C"/>
</dbReference>
<keyword evidence="3" id="KW-0067">ATP-binding</keyword>
<keyword evidence="3" id="KW-0347">Helicase</keyword>
<keyword evidence="3" id="KW-0378">Hydrolase</keyword>
<feature type="domain" description="Filamentation induced by cAMP protein Fic-like C-terminal" evidence="2">
    <location>
        <begin position="416"/>
        <end position="479"/>
    </location>
</feature>
<dbReference type="InterPro" id="IPR007421">
    <property type="entry name" value="Schlafen_AlbA_2_dom"/>
</dbReference>
<gene>
    <name evidence="3" type="ORF">DW026_07125</name>
</gene>
<evidence type="ECO:0000259" key="2">
    <source>
        <dbReference type="Pfam" id="PF21247"/>
    </source>
</evidence>
<dbReference type="RefSeq" id="WP_118416254.1">
    <property type="nucleotide sequence ID" value="NZ_QROP01000014.1"/>
</dbReference>
<sequence length="488" mass="55745">MTYQDIETLITKKEGNSLEFKESTGQLDRSMETLCAFLNGEGGTILYGVRDDGRIIGQTVSDSTKRSIAEALNRIEPFVDLEITYITIPDTEKYVIVIFVEEQCFMRPFTYKGRAYLRIESTTTVMPQERYNHLLMERGGKYGWEAMINPDLKIADLDENAILGAVREGIRNGRLPETTIREDIPVILKKFRLLNDGRLNNAAAVLFGKELYDYPQCLLRMARFKGTTKDEFIDNQRAEGNIYELLDVAMAFFFKHLSLSGKINGLYREEELSIPYKALRECCINSFCHRSYHHPGSSVSIAIYDNRVEIRNTGTFPADLPIERLMEEHDSKPQNPIIANVLYKSKILESWGRGISTMVDECKRVGLPTPEINTDGNFVWVVFKYNRSSVVVTPQLPNSNPTSTQQVPNKYPTSTQQVHELVSIMNDNEYSVKEIMSILNLKDRVNFLRNYLTPALDEGLVSMKFPEQPKHPKQKYLLTSKGKAILSE</sequence>
<evidence type="ECO:0000259" key="1">
    <source>
        <dbReference type="Pfam" id="PF04326"/>
    </source>
</evidence>